<dbReference type="AlphaFoldDB" id="A0A1W0CMR8"/>
<organism evidence="1 2">
    <name type="scientific">Chromobacterium haemolyticum</name>
    <dbReference type="NCBI Taxonomy" id="394935"/>
    <lineage>
        <taxon>Bacteria</taxon>
        <taxon>Pseudomonadati</taxon>
        <taxon>Pseudomonadota</taxon>
        <taxon>Betaproteobacteria</taxon>
        <taxon>Neisseriales</taxon>
        <taxon>Chromobacteriaceae</taxon>
        <taxon>Chromobacterium</taxon>
    </lineage>
</organism>
<proteinExistence type="predicted"/>
<accession>A0A1W0CMR8</accession>
<dbReference type="RefSeq" id="WP_081556280.1">
    <property type="nucleotide sequence ID" value="NZ_MUKV01000025.1"/>
</dbReference>
<gene>
    <name evidence="1" type="ORF">B0T45_16945</name>
</gene>
<sequence>MDSHRVTELVSGLASRINNLAVASQGADSRTLLAQQDELANQTLALIARDLNADAEDFQRAIVALQAATDAADHAGQQLQRVGDTIKLTAKAISAVAKLLA</sequence>
<evidence type="ECO:0000313" key="1">
    <source>
        <dbReference type="EMBL" id="OQS35892.1"/>
    </source>
</evidence>
<comment type="caution">
    <text evidence="1">The sequence shown here is derived from an EMBL/GenBank/DDBJ whole genome shotgun (WGS) entry which is preliminary data.</text>
</comment>
<evidence type="ECO:0000313" key="2">
    <source>
        <dbReference type="Proteomes" id="UP000192721"/>
    </source>
</evidence>
<protein>
    <submittedName>
        <fullName evidence="1">Uncharacterized protein</fullName>
    </submittedName>
</protein>
<dbReference type="EMBL" id="MUKV01000025">
    <property type="protein sequence ID" value="OQS35892.1"/>
    <property type="molecule type" value="Genomic_DNA"/>
</dbReference>
<reference evidence="1 2" key="1">
    <citation type="submission" date="2017-02" db="EMBL/GenBank/DDBJ databases">
        <title>Chromobacterium haemolyticum H5244.</title>
        <authorList>
            <person name="Gulvik C.A."/>
        </authorList>
    </citation>
    <scope>NUCLEOTIDE SEQUENCE [LARGE SCALE GENOMIC DNA]</scope>
    <source>
        <strain evidence="1 2">H5244</strain>
    </source>
</reference>
<name>A0A1W0CMR8_9NEIS</name>
<dbReference type="Proteomes" id="UP000192721">
    <property type="component" value="Unassembled WGS sequence"/>
</dbReference>